<evidence type="ECO:0000313" key="1">
    <source>
        <dbReference type="EMBL" id="TSJ45744.1"/>
    </source>
</evidence>
<dbReference type="OrthoDB" id="1117715at2"/>
<organism evidence="1 2">
    <name type="scientific">Fluviicola chungangensis</name>
    <dbReference type="NCBI Taxonomy" id="2597671"/>
    <lineage>
        <taxon>Bacteria</taxon>
        <taxon>Pseudomonadati</taxon>
        <taxon>Bacteroidota</taxon>
        <taxon>Flavobacteriia</taxon>
        <taxon>Flavobacteriales</taxon>
        <taxon>Crocinitomicaceae</taxon>
        <taxon>Fluviicola</taxon>
    </lineage>
</organism>
<accession>A0A556N0L7</accession>
<keyword evidence="2" id="KW-1185">Reference proteome</keyword>
<comment type="caution">
    <text evidence="1">The sequence shown here is derived from an EMBL/GenBank/DDBJ whole genome shotgun (WGS) entry which is preliminary data.</text>
</comment>
<protein>
    <submittedName>
        <fullName evidence="1">Uncharacterized protein</fullName>
    </submittedName>
</protein>
<dbReference type="EMBL" id="VLPL01000003">
    <property type="protein sequence ID" value="TSJ45744.1"/>
    <property type="molecule type" value="Genomic_DNA"/>
</dbReference>
<name>A0A556N0L7_9FLAO</name>
<dbReference type="Proteomes" id="UP000316008">
    <property type="component" value="Unassembled WGS sequence"/>
</dbReference>
<reference evidence="1 2" key="1">
    <citation type="submission" date="2019-07" db="EMBL/GenBank/DDBJ databases">
        <authorList>
            <person name="Huq M.A."/>
        </authorList>
    </citation>
    <scope>NUCLEOTIDE SEQUENCE [LARGE SCALE GENOMIC DNA]</scope>
    <source>
        <strain evidence="1 2">MAH-3</strain>
    </source>
</reference>
<sequence>MIKNDIYELYQTMERENILLSFKGVVTSELLSSVLSIMESKMDYMDESPKMKKKVFNVLVECLQNLYHHIDSNEEQDRSFTRIEVKSALFMIAKKDDHFVIRTGNYIDKASAIDLEERLDMINGMDKDELKKYYQEVLSNGTLSDKGTAGLGMIDIARKSGNKLEYQFLPINDVNSFFCLNIKID</sequence>
<dbReference type="AlphaFoldDB" id="A0A556N0L7"/>
<dbReference type="NCBIfam" id="NF038262">
    <property type="entry name" value="SiaB_fam_kinase"/>
    <property type="match status" value="1"/>
</dbReference>
<proteinExistence type="predicted"/>
<dbReference type="InterPro" id="IPR046239">
    <property type="entry name" value="DUF6272"/>
</dbReference>
<gene>
    <name evidence="1" type="ORF">FO442_08320</name>
</gene>
<dbReference type="Pfam" id="PF19788">
    <property type="entry name" value="DUF6272"/>
    <property type="match status" value="1"/>
</dbReference>
<dbReference type="RefSeq" id="WP_144332700.1">
    <property type="nucleotide sequence ID" value="NZ_VLPL01000003.1"/>
</dbReference>
<evidence type="ECO:0000313" key="2">
    <source>
        <dbReference type="Proteomes" id="UP000316008"/>
    </source>
</evidence>